<evidence type="ECO:0000313" key="5">
    <source>
        <dbReference type="Proteomes" id="UP000663872"/>
    </source>
</evidence>
<feature type="compositionally biased region" description="Polar residues" evidence="2">
    <location>
        <begin position="336"/>
        <end position="354"/>
    </location>
</feature>
<feature type="region of interest" description="Disordered" evidence="2">
    <location>
        <begin position="59"/>
        <end position="161"/>
    </location>
</feature>
<feature type="compositionally biased region" description="Polar residues" evidence="2">
    <location>
        <begin position="115"/>
        <end position="129"/>
    </location>
</feature>
<reference evidence="3" key="1">
    <citation type="submission" date="2021-02" db="EMBL/GenBank/DDBJ databases">
        <authorList>
            <person name="Nowell W R."/>
        </authorList>
    </citation>
    <scope>NUCLEOTIDE SEQUENCE</scope>
</reference>
<evidence type="ECO:0000313" key="4">
    <source>
        <dbReference type="EMBL" id="CAF4657817.1"/>
    </source>
</evidence>
<name>A0A818WWL1_9BILA</name>
<evidence type="ECO:0000313" key="3">
    <source>
        <dbReference type="EMBL" id="CAF3732055.1"/>
    </source>
</evidence>
<accession>A0A818WWL1</accession>
<comment type="caution">
    <text evidence="3">The sequence shown here is derived from an EMBL/GenBank/DDBJ whole genome shotgun (WGS) entry which is preliminary data.</text>
</comment>
<dbReference type="EMBL" id="CAJOBR010002114">
    <property type="protein sequence ID" value="CAF4657817.1"/>
    <property type="molecule type" value="Genomic_DNA"/>
</dbReference>
<feature type="compositionally biased region" description="Polar residues" evidence="2">
    <location>
        <begin position="147"/>
        <end position="161"/>
    </location>
</feature>
<feature type="coiled-coil region" evidence="1">
    <location>
        <begin position="193"/>
        <end position="253"/>
    </location>
</feature>
<gene>
    <name evidence="3" type="ORF">GRG538_LOCUS30328</name>
    <name evidence="4" type="ORF">QYT958_LOCUS15300</name>
</gene>
<keyword evidence="1" id="KW-0175">Coiled coil</keyword>
<feature type="compositionally biased region" description="Polar residues" evidence="2">
    <location>
        <begin position="81"/>
        <end position="94"/>
    </location>
</feature>
<feature type="region of interest" description="Disordered" evidence="2">
    <location>
        <begin position="330"/>
        <end position="357"/>
    </location>
</feature>
<dbReference type="Proteomes" id="UP000663848">
    <property type="component" value="Unassembled WGS sequence"/>
</dbReference>
<feature type="compositionally biased region" description="Low complexity" evidence="2">
    <location>
        <begin position="64"/>
        <end position="74"/>
    </location>
</feature>
<proteinExistence type="predicted"/>
<protein>
    <submittedName>
        <fullName evidence="3">Uncharacterized protein</fullName>
    </submittedName>
</protein>
<evidence type="ECO:0000256" key="1">
    <source>
        <dbReference type="SAM" id="Coils"/>
    </source>
</evidence>
<dbReference type="AlphaFoldDB" id="A0A818WWL1"/>
<dbReference type="Proteomes" id="UP000663872">
    <property type="component" value="Unassembled WGS sequence"/>
</dbReference>
<evidence type="ECO:0000256" key="2">
    <source>
        <dbReference type="SAM" id="MobiDB-lite"/>
    </source>
</evidence>
<dbReference type="EMBL" id="CAJNYT010005370">
    <property type="protein sequence ID" value="CAF3732055.1"/>
    <property type="molecule type" value="Genomic_DNA"/>
</dbReference>
<sequence length="377" mass="42892">MQQVRPNCEPMPDINVREREIHHGIFRTDLSSLLNEYTTTQKRYNDRLESLEREIEALKVQPRSDALSSSSSTTDENELNRTYTTKKASPTQPISARGTGPSRIPLPVTPRKSISDNTVPANPSNSMLPNSRPLPPVPLTRSKTFHNDTSSASSNPPDDTNNILRSYKAHLEQILRKDSPPYSDIKVPNYTCIEDVLKANEQLLIDNDRLRSELNRLKTESIVLLFLNILFTIQQLLIDNDRLRSELNRLKTESIVLLRSMKTATGTEPTLGNERIIAERERQELTMKVARQAEENKRLRKSLLAQSEKFLTLRQSTHTANTELVKLQDHRCTPGSAPQTSLRHSKIQQSNSSRYHMGDNRAIVRAKSFHHTSQDSS</sequence>
<organism evidence="3 5">
    <name type="scientific">Rotaria socialis</name>
    <dbReference type="NCBI Taxonomy" id="392032"/>
    <lineage>
        <taxon>Eukaryota</taxon>
        <taxon>Metazoa</taxon>
        <taxon>Spiralia</taxon>
        <taxon>Gnathifera</taxon>
        <taxon>Rotifera</taxon>
        <taxon>Eurotatoria</taxon>
        <taxon>Bdelloidea</taxon>
        <taxon>Philodinida</taxon>
        <taxon>Philodinidae</taxon>
        <taxon>Rotaria</taxon>
    </lineage>
</organism>